<protein>
    <submittedName>
        <fullName evidence="4">M23 family metallopeptidase</fullName>
    </submittedName>
</protein>
<accession>A0ABZ0VZT1</accession>
<keyword evidence="5" id="KW-1185">Reference proteome</keyword>
<name>A0ABZ0VZT1_9BACT</name>
<dbReference type="RefSeq" id="WP_114789980.1">
    <property type="nucleotide sequence ID" value="NZ_CP139960.1"/>
</dbReference>
<proteinExistence type="predicted"/>
<dbReference type="PANTHER" id="PTHR21666">
    <property type="entry name" value="PEPTIDASE-RELATED"/>
    <property type="match status" value="1"/>
</dbReference>
<evidence type="ECO:0000259" key="2">
    <source>
        <dbReference type="Pfam" id="PF01551"/>
    </source>
</evidence>
<reference evidence="4 5" key="1">
    <citation type="submission" date="2023-12" db="EMBL/GenBank/DDBJ databases">
        <title>Genome sequencing and assembly of bacterial species from a model synthetic community.</title>
        <authorList>
            <person name="Hogle S.L."/>
        </authorList>
    </citation>
    <scope>NUCLEOTIDE SEQUENCE [LARGE SCALE GENOMIC DNA]</scope>
    <source>
        <strain evidence="4 5">HAMBI_3031</strain>
    </source>
</reference>
<dbReference type="SUPFAM" id="SSF51261">
    <property type="entry name" value="Duplicated hybrid motif"/>
    <property type="match status" value="1"/>
</dbReference>
<feature type="domain" description="SH3b" evidence="3">
    <location>
        <begin position="315"/>
        <end position="357"/>
    </location>
</feature>
<dbReference type="InterPro" id="IPR050570">
    <property type="entry name" value="Cell_wall_metabolism_enzyme"/>
</dbReference>
<evidence type="ECO:0000256" key="1">
    <source>
        <dbReference type="SAM" id="MobiDB-lite"/>
    </source>
</evidence>
<dbReference type="Pfam" id="PF01551">
    <property type="entry name" value="Peptidase_M23"/>
    <property type="match status" value="1"/>
</dbReference>
<organism evidence="4 5">
    <name type="scientific">Niabella yanshanensis</name>
    <dbReference type="NCBI Taxonomy" id="577386"/>
    <lineage>
        <taxon>Bacteria</taxon>
        <taxon>Pseudomonadati</taxon>
        <taxon>Bacteroidota</taxon>
        <taxon>Chitinophagia</taxon>
        <taxon>Chitinophagales</taxon>
        <taxon>Chitinophagaceae</taxon>
        <taxon>Niabella</taxon>
    </lineage>
</organism>
<dbReference type="Pfam" id="PF08239">
    <property type="entry name" value="SH3_3"/>
    <property type="match status" value="1"/>
</dbReference>
<evidence type="ECO:0000313" key="4">
    <source>
        <dbReference type="EMBL" id="WQD36331.1"/>
    </source>
</evidence>
<dbReference type="Proteomes" id="UP001325680">
    <property type="component" value="Chromosome"/>
</dbReference>
<dbReference type="InterPro" id="IPR011055">
    <property type="entry name" value="Dup_hybrid_motif"/>
</dbReference>
<dbReference type="InterPro" id="IPR016047">
    <property type="entry name" value="M23ase_b-sheet_dom"/>
</dbReference>
<sequence length="359" mass="39275">MKRWTFYVLLIFLIPACKQIRPLLQNTVRGKYESGFSKKDSLFKVWKASHERAMATPLQVDIPYIASIQIKHADASALVYTVSVKRGEQLIAEIKKPADSSRFILEFFNGDPAASKTLLAELAEKAGSAYWTAQDDDSVRISLQPGVNDSGIFHFKIYKQPSYQFPVAGKNNTAIQSFWGANRDGGARLHEGIDIFAPRGTPIAAVADGRIGFAGDRGLGGKQVWLRENLAGFNVYYAHLDSFIVNSGDAVKRGDTLGFVGNTGNAAGGAPHLHFGIYGNDGAVDPLAFIKELPVPADRAFTIDPQAKLSRSGPLRKGPGTKYPPLMQLNKNEPLKFQARSDNWLHVTVRDSVAGFVPK</sequence>
<gene>
    <name evidence="4" type="ORF">U0035_11715</name>
</gene>
<evidence type="ECO:0000259" key="3">
    <source>
        <dbReference type="Pfam" id="PF08239"/>
    </source>
</evidence>
<dbReference type="EMBL" id="CP139960">
    <property type="protein sequence ID" value="WQD36331.1"/>
    <property type="molecule type" value="Genomic_DNA"/>
</dbReference>
<dbReference type="Gene3D" id="2.30.30.40">
    <property type="entry name" value="SH3 Domains"/>
    <property type="match status" value="1"/>
</dbReference>
<dbReference type="InterPro" id="IPR003646">
    <property type="entry name" value="SH3-like_bac-type"/>
</dbReference>
<feature type="domain" description="M23ase beta-sheet core" evidence="2">
    <location>
        <begin position="189"/>
        <end position="286"/>
    </location>
</feature>
<dbReference type="PANTHER" id="PTHR21666:SF268">
    <property type="entry name" value="PEPTIDASE M23 DOMAIN-CONTAINING PROTEIN"/>
    <property type="match status" value="1"/>
</dbReference>
<dbReference type="Gene3D" id="2.70.70.10">
    <property type="entry name" value="Glucose Permease (Domain IIA)"/>
    <property type="match status" value="1"/>
</dbReference>
<feature type="region of interest" description="Disordered" evidence="1">
    <location>
        <begin position="309"/>
        <end position="328"/>
    </location>
</feature>
<evidence type="ECO:0000313" key="5">
    <source>
        <dbReference type="Proteomes" id="UP001325680"/>
    </source>
</evidence>
<dbReference type="CDD" id="cd12797">
    <property type="entry name" value="M23_peptidase"/>
    <property type="match status" value="1"/>
</dbReference>